<dbReference type="HOGENOM" id="CLU_1440973_0_0_1"/>
<dbReference type="AlphaFoldDB" id="A0A066XIE1"/>
<accession>A0A066XIE1</accession>
<dbReference type="STRING" id="1173701.A0A066XIE1"/>
<sequence>MPGSLANSYLGGVSAASHQASLCSIHRIIITLVSGTIGNLKGGFSPTITRGDPWPTVMLSLRNKAPPAIFCKQAYPESSGREQQLRSLPTIAFLDACQIAIAREESLTYMYKPRVSPPTWRLYKKHLARLAPADPKRDAYIVALLIAMAQEKPAASRGSGSISGATHNHLRAHALLSSIDESYLLVYN</sequence>
<dbReference type="EMBL" id="JMSE01000807">
    <property type="protein sequence ID" value="KDN67434.1"/>
    <property type="molecule type" value="Genomic_DNA"/>
</dbReference>
<gene>
    <name evidence="1" type="ORF">CSUB01_12600</name>
</gene>
<protein>
    <submittedName>
        <fullName evidence="1">Putative transposase</fullName>
    </submittedName>
</protein>
<evidence type="ECO:0000313" key="1">
    <source>
        <dbReference type="EMBL" id="KDN67434.1"/>
    </source>
</evidence>
<comment type="caution">
    <text evidence="1">The sequence shown here is derived from an EMBL/GenBank/DDBJ whole genome shotgun (WGS) entry which is preliminary data.</text>
</comment>
<reference evidence="2" key="1">
    <citation type="journal article" date="2014" name="Genome Announc.">
        <title>Draft genome sequence of Colletotrichum sublineola, a destructive pathogen of cultivated sorghum.</title>
        <authorList>
            <person name="Baroncelli R."/>
            <person name="Sanz-Martin J.M."/>
            <person name="Rech G.E."/>
            <person name="Sukno S.A."/>
            <person name="Thon M.R."/>
        </authorList>
    </citation>
    <scope>NUCLEOTIDE SEQUENCE [LARGE SCALE GENOMIC DNA]</scope>
    <source>
        <strain evidence="2">TX430BB</strain>
    </source>
</reference>
<dbReference type="Proteomes" id="UP000027238">
    <property type="component" value="Unassembled WGS sequence"/>
</dbReference>
<keyword evidence="2" id="KW-1185">Reference proteome</keyword>
<proteinExistence type="predicted"/>
<organism evidence="1 2">
    <name type="scientific">Colletotrichum sublineola</name>
    <name type="common">Sorghum anthracnose fungus</name>
    <dbReference type="NCBI Taxonomy" id="1173701"/>
    <lineage>
        <taxon>Eukaryota</taxon>
        <taxon>Fungi</taxon>
        <taxon>Dikarya</taxon>
        <taxon>Ascomycota</taxon>
        <taxon>Pezizomycotina</taxon>
        <taxon>Sordariomycetes</taxon>
        <taxon>Hypocreomycetidae</taxon>
        <taxon>Glomerellales</taxon>
        <taxon>Glomerellaceae</taxon>
        <taxon>Colletotrichum</taxon>
        <taxon>Colletotrichum graminicola species complex</taxon>
    </lineage>
</organism>
<dbReference type="OrthoDB" id="5343483at2759"/>
<evidence type="ECO:0000313" key="2">
    <source>
        <dbReference type="Proteomes" id="UP000027238"/>
    </source>
</evidence>
<name>A0A066XIE1_COLSU</name>